<dbReference type="HOGENOM" id="CLU_036902_18_1_2"/>
<keyword evidence="3" id="KW-1185">Reference proteome</keyword>
<name>F4BZ43_METSG</name>
<dbReference type="GO" id="GO:0006313">
    <property type="term" value="P:DNA transposition"/>
    <property type="evidence" value="ECO:0007669"/>
    <property type="project" value="InterPro"/>
</dbReference>
<dbReference type="Proteomes" id="UP000007807">
    <property type="component" value="Chromosome"/>
</dbReference>
<dbReference type="GO" id="GO:0004803">
    <property type="term" value="F:transposase activity"/>
    <property type="evidence" value="ECO:0007669"/>
    <property type="project" value="InterPro"/>
</dbReference>
<proteinExistence type="predicted"/>
<dbReference type="Pfam" id="PF01548">
    <property type="entry name" value="DEDD_Tnp_IS110"/>
    <property type="match status" value="1"/>
</dbReference>
<gene>
    <name evidence="2" type="ordered locus">MCON_0988</name>
</gene>
<evidence type="ECO:0000313" key="3">
    <source>
        <dbReference type="Proteomes" id="UP000007807"/>
    </source>
</evidence>
<dbReference type="EMBL" id="CP002565">
    <property type="protein sequence ID" value="AEB67742.1"/>
    <property type="molecule type" value="Genomic_DNA"/>
</dbReference>
<dbReference type="InterPro" id="IPR002525">
    <property type="entry name" value="Transp_IS110-like_N"/>
</dbReference>
<dbReference type="STRING" id="990316.MCON_0988"/>
<dbReference type="GO" id="GO:0003677">
    <property type="term" value="F:DNA binding"/>
    <property type="evidence" value="ECO:0007669"/>
    <property type="project" value="InterPro"/>
</dbReference>
<dbReference type="PANTHER" id="PTHR33055">
    <property type="entry name" value="TRANSPOSASE FOR INSERTION SEQUENCE ELEMENT IS1111A"/>
    <property type="match status" value="1"/>
</dbReference>
<protein>
    <submittedName>
        <fullName evidence="2">Conserved domain protein</fullName>
    </submittedName>
</protein>
<dbReference type="PANTHER" id="PTHR33055:SF13">
    <property type="entry name" value="TRANSPOSASE"/>
    <property type="match status" value="1"/>
</dbReference>
<evidence type="ECO:0000313" key="2">
    <source>
        <dbReference type="EMBL" id="AEB67742.1"/>
    </source>
</evidence>
<sequence>MRIKLSAHIRTGTIMELQRNKVCGIDVHKRFLIATILCRDGKKDTQRFSVTLEDLLKFRDWVIENGCEQVAIESTGIYWHPVHSVLEGKIDLIVANSYKIKHTPGRKTDVSDSEWIAELCLNGMIEPSRIFPKDDRELRRLTRAREGYVKQMTQEKNKIHHGVNPSEWTKS</sequence>
<feature type="domain" description="Transposase IS110-like N-terminal" evidence="1">
    <location>
        <begin position="23"/>
        <end position="161"/>
    </location>
</feature>
<dbReference type="InParanoid" id="F4BZ43"/>
<dbReference type="AlphaFoldDB" id="F4BZ43"/>
<accession>F4BZ43</accession>
<dbReference type="InterPro" id="IPR047650">
    <property type="entry name" value="Transpos_IS110"/>
</dbReference>
<dbReference type="KEGG" id="mcj:MCON_0988"/>
<organism evidence="2 3">
    <name type="scientific">Methanothrix soehngenii (strain ATCC 5969 / DSM 3671 / JCM 10134 / NBRC 103675 / OCM 69 / GP-6)</name>
    <name type="common">Methanosaeta concilii</name>
    <dbReference type="NCBI Taxonomy" id="990316"/>
    <lineage>
        <taxon>Archaea</taxon>
        <taxon>Methanobacteriati</taxon>
        <taxon>Methanobacteriota</taxon>
        <taxon>Stenosarchaea group</taxon>
        <taxon>Methanomicrobia</taxon>
        <taxon>Methanotrichales</taxon>
        <taxon>Methanotrichaceae</taxon>
        <taxon>Methanothrix</taxon>
    </lineage>
</organism>
<evidence type="ECO:0000259" key="1">
    <source>
        <dbReference type="Pfam" id="PF01548"/>
    </source>
</evidence>
<reference evidence="2 3" key="1">
    <citation type="journal article" date="2011" name="J. Bacteriol.">
        <title>Complete genome sequence of Methanosaeta concilii, a specialist in aceticlastic methanogenesis.</title>
        <authorList>
            <person name="Barber R.D."/>
            <person name="Zhang L."/>
            <person name="Harnack M."/>
            <person name="Olson M.V."/>
            <person name="Kaul R."/>
            <person name="Ingram-Smith C."/>
            <person name="Smith K.S."/>
        </authorList>
    </citation>
    <scope>NUCLEOTIDE SEQUENCE [LARGE SCALE GENOMIC DNA]</scope>
    <source>
        <strain evidence="3">ATCC 5969 / DSM 3671 / JCM 10134 / NBRC 103675 / OCM 69 / GP-6</strain>
    </source>
</reference>